<dbReference type="RefSeq" id="WP_130449225.1">
    <property type="nucleotide sequence ID" value="NZ_SHLA01000001.1"/>
</dbReference>
<gene>
    <name evidence="2" type="ORF">EV380_0580</name>
</gene>
<proteinExistence type="predicted"/>
<dbReference type="GO" id="GO:0003723">
    <property type="term" value="F:RNA binding"/>
    <property type="evidence" value="ECO:0007669"/>
    <property type="project" value="InterPro"/>
</dbReference>
<dbReference type="GO" id="GO:0000175">
    <property type="term" value="F:3'-5'-RNA exonuclease activity"/>
    <property type="evidence" value="ECO:0007669"/>
    <property type="project" value="TreeGrafter"/>
</dbReference>
<dbReference type="AlphaFoldDB" id="A0A4Q8ABR4"/>
<evidence type="ECO:0000313" key="2">
    <source>
        <dbReference type="EMBL" id="RZU61025.1"/>
    </source>
</evidence>
<dbReference type="InterPro" id="IPR001900">
    <property type="entry name" value="RNase_II/R"/>
</dbReference>
<dbReference type="PANTHER" id="PTHR23355:SF42">
    <property type="entry name" value="RIBONUCLEASE II, CHLOROPLASTIC_MITOCHONDRIAL"/>
    <property type="match status" value="1"/>
</dbReference>
<name>A0A4Q8ABR4_9MICC</name>
<dbReference type="InterPro" id="IPR050180">
    <property type="entry name" value="RNR_Ribonuclease"/>
</dbReference>
<dbReference type="InterPro" id="IPR040596">
    <property type="entry name" value="RNase_II_C_S1"/>
</dbReference>
<organism evidence="2 3">
    <name type="scientific">Zhihengliuella halotolerans</name>
    <dbReference type="NCBI Taxonomy" id="370736"/>
    <lineage>
        <taxon>Bacteria</taxon>
        <taxon>Bacillati</taxon>
        <taxon>Actinomycetota</taxon>
        <taxon>Actinomycetes</taxon>
        <taxon>Micrococcales</taxon>
        <taxon>Micrococcaceae</taxon>
        <taxon>Zhihengliuella</taxon>
    </lineage>
</organism>
<dbReference type="SUPFAM" id="SSF50249">
    <property type="entry name" value="Nucleic acid-binding proteins"/>
    <property type="match status" value="1"/>
</dbReference>
<dbReference type="EMBL" id="SHLA01000001">
    <property type="protein sequence ID" value="RZU61025.1"/>
    <property type="molecule type" value="Genomic_DNA"/>
</dbReference>
<dbReference type="OrthoDB" id="5800376at2"/>
<sequence length="488" mass="53184">MVYKHLELSARAHQSELADALRAIVTDLELPTDFSPEALADAERAIAAFEPPALDLTDIEFVTIDPPTSTDLDQAVHIEYDGDGFRVRYAIADVPAFVAPGGPLDAETRQRGQTIYLPHERLGLHPECIAEDAGSLLPDQRRSAFVWTFDVAADGRLTRTDLVRAVVVSRAKLHYEQVQEMIDGLDGARADGSLPGGETLPGLRDIGRARLRRERERGGASLRLPEQEVEVDGDGHYVLAHRSNLPAEEWNAQISLMTGIAAARIMLDGGVGILRTMPAPDEKQIAGYRRQAMALGHPWDEDLTYGEFLDSLNLEDPAALALMYSATVLFRGAGYTAFDGELPEEREQAAIAAPYAHTTAPLRRLVDRFVLVACWHLVQGEAVPEWVRAALPELPGHMRASGQRASAAERQAIDAVEAALLAGRIGESFEAVVIEEGMVQILEPAITAKINGEGDVDSVPGQRVRVELAEADIAARRVRFVVREIISA</sequence>
<dbReference type="Pfam" id="PF18614">
    <property type="entry name" value="RNase_II_C_S1"/>
    <property type="match status" value="1"/>
</dbReference>
<comment type="caution">
    <text evidence="2">The sequence shown here is derived from an EMBL/GenBank/DDBJ whole genome shotgun (WGS) entry which is preliminary data.</text>
</comment>
<dbReference type="SMART" id="SM00955">
    <property type="entry name" value="RNB"/>
    <property type="match status" value="1"/>
</dbReference>
<evidence type="ECO:0000259" key="1">
    <source>
        <dbReference type="SMART" id="SM00955"/>
    </source>
</evidence>
<evidence type="ECO:0000313" key="3">
    <source>
        <dbReference type="Proteomes" id="UP000292685"/>
    </source>
</evidence>
<dbReference type="Pfam" id="PF00773">
    <property type="entry name" value="RNB"/>
    <property type="match status" value="1"/>
</dbReference>
<accession>A0A4Q8ABR4</accession>
<dbReference type="PANTHER" id="PTHR23355">
    <property type="entry name" value="RIBONUCLEASE"/>
    <property type="match status" value="1"/>
</dbReference>
<reference evidence="2 3" key="1">
    <citation type="submission" date="2019-02" db="EMBL/GenBank/DDBJ databases">
        <title>Sequencing the genomes of 1000 actinobacteria strains.</title>
        <authorList>
            <person name="Klenk H.-P."/>
        </authorList>
    </citation>
    <scope>NUCLEOTIDE SEQUENCE [LARGE SCALE GENOMIC DNA]</scope>
    <source>
        <strain evidence="2 3">DSM 17364</strain>
    </source>
</reference>
<protein>
    <submittedName>
        <fullName evidence="2">VacB/RNase II family 3'-5' exoribonuclease</fullName>
    </submittedName>
</protein>
<feature type="domain" description="RNB" evidence="1">
    <location>
        <begin position="53"/>
        <end position="380"/>
    </location>
</feature>
<keyword evidence="3" id="KW-1185">Reference proteome</keyword>
<dbReference type="GO" id="GO:0000932">
    <property type="term" value="C:P-body"/>
    <property type="evidence" value="ECO:0007669"/>
    <property type="project" value="TreeGrafter"/>
</dbReference>
<dbReference type="Proteomes" id="UP000292685">
    <property type="component" value="Unassembled WGS sequence"/>
</dbReference>
<dbReference type="GO" id="GO:0006402">
    <property type="term" value="P:mRNA catabolic process"/>
    <property type="evidence" value="ECO:0007669"/>
    <property type="project" value="TreeGrafter"/>
</dbReference>
<dbReference type="InterPro" id="IPR012340">
    <property type="entry name" value="NA-bd_OB-fold"/>
</dbReference>